<gene>
    <name evidence="3" type="ORF">PAUS00366_LOCUS7069</name>
</gene>
<reference evidence="3" key="1">
    <citation type="submission" date="2021-01" db="EMBL/GenBank/DDBJ databases">
        <authorList>
            <person name="Corre E."/>
            <person name="Pelletier E."/>
            <person name="Niang G."/>
            <person name="Scheremetjew M."/>
            <person name="Finn R."/>
            <person name="Kale V."/>
            <person name="Holt S."/>
            <person name="Cochrane G."/>
            <person name="Meng A."/>
            <person name="Brown T."/>
            <person name="Cohen L."/>
        </authorList>
    </citation>
    <scope>NUCLEOTIDE SEQUENCE</scope>
    <source>
        <strain evidence="3">10249 10 AB</strain>
    </source>
</reference>
<feature type="region of interest" description="Disordered" evidence="1">
    <location>
        <begin position="339"/>
        <end position="367"/>
    </location>
</feature>
<feature type="region of interest" description="Disordered" evidence="1">
    <location>
        <begin position="134"/>
        <end position="164"/>
    </location>
</feature>
<feature type="compositionally biased region" description="Polar residues" evidence="1">
    <location>
        <begin position="540"/>
        <end position="555"/>
    </location>
</feature>
<feature type="transmembrane region" description="Helical" evidence="2">
    <location>
        <begin position="596"/>
        <end position="624"/>
    </location>
</feature>
<dbReference type="EMBL" id="HBIX01009241">
    <property type="protein sequence ID" value="CAE0714317.1"/>
    <property type="molecule type" value="Transcribed_RNA"/>
</dbReference>
<feature type="compositionally biased region" description="Basic and acidic residues" evidence="1">
    <location>
        <begin position="136"/>
        <end position="155"/>
    </location>
</feature>
<evidence type="ECO:0000256" key="2">
    <source>
        <dbReference type="SAM" id="Phobius"/>
    </source>
</evidence>
<feature type="compositionally biased region" description="Low complexity" evidence="1">
    <location>
        <begin position="51"/>
        <end position="63"/>
    </location>
</feature>
<accession>A0A7S4AGC2</accession>
<sequence>MASSSSILDDITSSNRMNSDRAGSGRSYSGRSGSPNRAHRTHGIQEDKENSSIANTNTSSSSTGRTIGLKSNSSVDADARTTDKPPKQQFNAPILPDNASSRIIQDTDGGITKQQQCQPDRLLIRGKGFNRLDWYQPDRNRPDRYRPDMYGRRDSSSTATIPSTPVTVGRIDYSGILNSSSSHTQFVSDIAMKPAIPSPKSPLTPRPSLSKELKLSTFTSGTLERKRRLEAFAKSWKETTAKSSSSSSGGYYDSKARRQRLNDFVNSFPKEEDKIKTRTRTAAAARTNTITCAHVINKPSNEDDAANTGCPSSDTQHSFTGIDIGVDIRSVLPPQDPFEAVPFELNDSGGDRADENDDDNRNSKSNVDAGALTTKGLLPQIIFGGSCAFLLVSVALFSILGAAKLHNGMQSIKLQWEDLQFEATAMIEVMNTNATDKKDAIYPLSEMARNELNHESENLYKLFGDHCPKIGPALCSSSNGVSSSSSSSSLSSPSFSSMCQLDGVPLEDTWANWLHAMDEDKSLSSSLLPPMTDTNDSDGRNSSELNFPSQHQFGSSSGYSRYGQFFQWMDHSRDDAIAFFSHQDERVQDRLTMGTWTLWMALIVNLGLAIVAIVAIVVLLQMVFEALLVVPFSSSTTDAYSNTNAAVVSSCSYHHDRYNCNRKTQKIIAGVFWILVTSTWIFGMCFSVAVVLSVDICTIGMERGEQPNVIVNNKNAVALELVRQWQSQETYHHRYDDAKGDRKNGSDKYDDASIFDLWKDQLQQCSPSAATDASSSMVAPAALLIPTQQLLEDLSRLAEPTQNLANGLQTLPSSEMYENMCGKGNDIIPLIDASRELAVQVCKDAQVLSQMHLEWITPLSCGYDDESVLSQLLPIYNDLVNDTFCHRGLQGLAWATSMQVLILVFALVVWTFRFVVLGGLPQRTLPLPSPLLTGTFEG</sequence>
<feature type="transmembrane region" description="Helical" evidence="2">
    <location>
        <begin position="900"/>
        <end position="920"/>
    </location>
</feature>
<proteinExistence type="predicted"/>
<feature type="transmembrane region" description="Helical" evidence="2">
    <location>
        <begin position="381"/>
        <end position="403"/>
    </location>
</feature>
<keyword evidence="2" id="KW-0472">Membrane</keyword>
<keyword evidence="2" id="KW-1133">Transmembrane helix</keyword>
<feature type="compositionally biased region" description="Basic and acidic residues" evidence="1">
    <location>
        <begin position="77"/>
        <end position="86"/>
    </location>
</feature>
<feature type="region of interest" description="Disordered" evidence="1">
    <location>
        <begin position="1"/>
        <end position="104"/>
    </location>
</feature>
<dbReference type="AlphaFoldDB" id="A0A7S4AGC2"/>
<feature type="region of interest" description="Disordered" evidence="1">
    <location>
        <begin position="235"/>
        <end position="254"/>
    </location>
</feature>
<feature type="compositionally biased region" description="Low complexity" evidence="1">
    <location>
        <begin position="1"/>
        <end position="36"/>
    </location>
</feature>
<organism evidence="3">
    <name type="scientific">Pseudo-nitzschia australis</name>
    <dbReference type="NCBI Taxonomy" id="44445"/>
    <lineage>
        <taxon>Eukaryota</taxon>
        <taxon>Sar</taxon>
        <taxon>Stramenopiles</taxon>
        <taxon>Ochrophyta</taxon>
        <taxon>Bacillariophyta</taxon>
        <taxon>Bacillariophyceae</taxon>
        <taxon>Bacillariophycidae</taxon>
        <taxon>Bacillariales</taxon>
        <taxon>Bacillariaceae</taxon>
        <taxon>Pseudo-nitzschia</taxon>
    </lineage>
</organism>
<evidence type="ECO:0000313" key="3">
    <source>
        <dbReference type="EMBL" id="CAE0714317.1"/>
    </source>
</evidence>
<name>A0A7S4AGC2_9STRA</name>
<protein>
    <submittedName>
        <fullName evidence="3">Uncharacterized protein</fullName>
    </submittedName>
</protein>
<feature type="region of interest" description="Disordered" evidence="1">
    <location>
        <begin position="524"/>
        <end position="555"/>
    </location>
</feature>
<evidence type="ECO:0000256" key="1">
    <source>
        <dbReference type="SAM" id="MobiDB-lite"/>
    </source>
</evidence>
<feature type="transmembrane region" description="Helical" evidence="2">
    <location>
        <begin position="667"/>
        <end position="694"/>
    </location>
</feature>
<keyword evidence="2" id="KW-0812">Transmembrane</keyword>